<protein>
    <submittedName>
        <fullName evidence="1">Uncharacterized protein</fullName>
    </submittedName>
</protein>
<reference evidence="1" key="1">
    <citation type="submission" date="2023-04" db="EMBL/GenBank/DDBJ databases">
        <title>Draft Genome sequencing of Naganishia species isolated from polar environments using Oxford Nanopore Technology.</title>
        <authorList>
            <person name="Leo P."/>
            <person name="Venkateswaran K."/>
        </authorList>
    </citation>
    <scope>NUCLEOTIDE SEQUENCE</scope>
    <source>
        <strain evidence="1">MNA-CCFEE 5262</strain>
    </source>
</reference>
<gene>
    <name evidence="1" type="ORF">QFC20_005882</name>
</gene>
<evidence type="ECO:0000313" key="2">
    <source>
        <dbReference type="Proteomes" id="UP001230649"/>
    </source>
</evidence>
<proteinExistence type="predicted"/>
<dbReference type="Proteomes" id="UP001230649">
    <property type="component" value="Unassembled WGS sequence"/>
</dbReference>
<evidence type="ECO:0000313" key="1">
    <source>
        <dbReference type="EMBL" id="KAJ9098828.1"/>
    </source>
</evidence>
<organism evidence="1 2">
    <name type="scientific">Naganishia adeliensis</name>
    <dbReference type="NCBI Taxonomy" id="92952"/>
    <lineage>
        <taxon>Eukaryota</taxon>
        <taxon>Fungi</taxon>
        <taxon>Dikarya</taxon>
        <taxon>Basidiomycota</taxon>
        <taxon>Agaricomycotina</taxon>
        <taxon>Tremellomycetes</taxon>
        <taxon>Filobasidiales</taxon>
        <taxon>Filobasidiaceae</taxon>
        <taxon>Naganishia</taxon>
    </lineage>
</organism>
<accession>A0ACC2VHH9</accession>
<comment type="caution">
    <text evidence="1">The sequence shown here is derived from an EMBL/GenBank/DDBJ whole genome shotgun (WGS) entry which is preliminary data.</text>
</comment>
<sequence>MPNPPSTKRRPSALSMSTRRNRARSPSAESDTSSMSSVELSPPPDTPTTPAIVRKAAQQQREGQGGAAKRLQAVLAEQEVGEAETDTPVQGDGMDVDLPIEVTPVIPEQEATVPLPNTTPSRGGKATRNAKTTTDRIPRPINDASSSSSSDSSSSDEDDPTGATPLFDDALSNTKSHSGAALKITVNPKQPLSVDLPEQINGEEEPQREVYTYPPSCVPLKYLSENTQQIKLARFLKCRTKGCSCDGLKPPGFVPSTETTTDADADADGKKDKTTSRIILWLNPSHATDPAIKGIDTLHPSARQITEEKLWTRCGGCGCGCGWLAGGAHVSDEPGGGGGHTVPLVGSEGGKDVDKDELQRRRRVAYRAEEMLEDVGKLLDFGYMNDDIRGTLKQLEPFQAPHASKTVPTIANTGLKGLPKTGKSLKRTLEDREQSESVPPDSAGLDETKPDAAEAAKGDDDEEDEEDDEDDEEQESKRPRVGSKTGKRGPAGRVPLKTKADAAETKKGVAPGGQGAGKQMSSKSREPVSIVRKIDRDAIVDDEGNVLDKRDAGVQEEEVEGVEQEDMDVTMEVDMDTPVDGTSKTEREREAEEDKLVDDLTNGVTIDMDDQAQLAESLGVDSLDNVDDWADIEFEKLPPKSAMVEYEKGYIKLPVVSSSEPSAMSSIVLVGLKNLFQRQLPKMPREYITRLVLDDKHYSMAIVKRGWRVVGGICYRPFESRNFAEIVFCAVESTEQIRGYGSFMMNQVKDYVRKAHPTITHFLTYADNYAIGYFKKQGFSKEITFPRERWVGYIKDYDSANLMMVVQDDPKSQVRRGAPNAGRPKSGKFHEMMSRTCAEPALFQAVLAKIQTISQSHVVRPGLALFKDRKPGETITLAKEDIPGLVESGWDAQMDELLRTSIRPPQYVLFQQILNDLVDDANSWPFLKPVDRTVVKDYYDVIQAPMDLQTMELKLESNHYKDLEEFTRDVKLIVANCKQYNGHSNDNSYTKAANALEKAFNKILAKRTAQATGTVIDKKDKKDKK</sequence>
<dbReference type="EMBL" id="JASBWS010000090">
    <property type="protein sequence ID" value="KAJ9098828.1"/>
    <property type="molecule type" value="Genomic_DNA"/>
</dbReference>
<name>A0ACC2VHH9_9TREE</name>
<keyword evidence="2" id="KW-1185">Reference proteome</keyword>